<dbReference type="PANTHER" id="PTHR37804:SF1">
    <property type="entry name" value="CDAA REGULATORY PROTEIN CDAR"/>
    <property type="match status" value="1"/>
</dbReference>
<sequence length="415" mass="45770">MDKLDNLMNNHWFMKIFALLLAIMLYMSVNIEGKESKSGITRNSIGQTDVETVTNVPVVTYYDEQNLVVSGVPKTVNVTLEGPASIVKPTALQRDFEIYVDLANLELGTYTVPLKYKNISDKLKVTIEPSTTKVTIQEKVSRDFSVDVDFIHKNKLVDGYSVEEPIVKPSVVTITGAKDVVERIALVKARVDLDGAVDTVKQESRVRAYDREGKLLDVNINPSVVEVTVPIKSPSKSVPLKINRTGTLKAGLSIVKIEAVPSEVTIFGPKDKIDPIEFIDGITINLDDITSDTTLEVPVPLPEGVKSVDPAKVKIHIEVQQEETKTFSSLPIHIIGLGDKYNVQFLNPKDGNMDVQVYGAPSVLNSIRADDLQLYVNASELGVGEHDVEVEVNGPQNITWKLPDNKAKIRISQRS</sequence>
<feature type="transmembrane region" description="Helical" evidence="1">
    <location>
        <begin position="12"/>
        <end position="29"/>
    </location>
</feature>
<dbReference type="Pfam" id="PF07949">
    <property type="entry name" value="YbbR"/>
    <property type="match status" value="3"/>
</dbReference>
<dbReference type="EMBL" id="CP015440">
    <property type="protein sequence ID" value="ANB62383.1"/>
    <property type="molecule type" value="Genomic_DNA"/>
</dbReference>
<evidence type="ECO:0000313" key="2">
    <source>
        <dbReference type="EMBL" id="ANB62383.1"/>
    </source>
</evidence>
<protein>
    <submittedName>
        <fullName evidence="2">YbbR-like family protein</fullName>
    </submittedName>
</protein>
<organism evidence="2 3">
    <name type="scientific">Anoxybacteroides amylolyticum</name>
    <dbReference type="NCBI Taxonomy" id="294699"/>
    <lineage>
        <taxon>Bacteria</taxon>
        <taxon>Bacillati</taxon>
        <taxon>Bacillota</taxon>
        <taxon>Bacilli</taxon>
        <taxon>Bacillales</taxon>
        <taxon>Anoxybacillaceae</taxon>
        <taxon>Anoxybacteroides</taxon>
    </lineage>
</organism>
<evidence type="ECO:0000256" key="1">
    <source>
        <dbReference type="SAM" id="Phobius"/>
    </source>
</evidence>
<evidence type="ECO:0000313" key="3">
    <source>
        <dbReference type="Proteomes" id="UP000076865"/>
    </source>
</evidence>
<dbReference type="PANTHER" id="PTHR37804">
    <property type="entry name" value="CDAA REGULATORY PROTEIN CDAR"/>
    <property type="match status" value="1"/>
</dbReference>
<keyword evidence="1" id="KW-0812">Transmembrane</keyword>
<reference evidence="2 3" key="1">
    <citation type="journal article" date="2006" name="Syst. Appl. Microbiol.">
        <title>Anoxybacillus amylolyticus sp. nov., a thermophilic amylase producing bacterium isolated from Mount Rittmann (Antarctica).</title>
        <authorList>
            <person name="Poli A."/>
            <person name="Esposito E."/>
            <person name="Lama L."/>
            <person name="Orlando P."/>
            <person name="Nicolaus G."/>
            <person name="de Appolonia F."/>
            <person name="Gambacorta A."/>
            <person name="Nicolaus B."/>
        </authorList>
    </citation>
    <scope>NUCLEOTIDE SEQUENCE [LARGE SCALE GENOMIC DNA]</scope>
    <source>
        <strain evidence="2 3">DSM 15939</strain>
        <plasmid evidence="3">Plasmid pdsm15939_2</plasmid>
    </source>
</reference>
<dbReference type="AlphaFoldDB" id="A0A160F8G7"/>
<keyword evidence="1" id="KW-0472">Membrane</keyword>
<geneLocation type="plasmid" evidence="3">
    <name>pdsm15939_2</name>
</geneLocation>
<dbReference type="Gene3D" id="2.170.120.30">
    <property type="match status" value="2"/>
</dbReference>
<name>A0A160F8G7_9BACL</name>
<dbReference type="InterPro" id="IPR012505">
    <property type="entry name" value="YbbR"/>
</dbReference>
<dbReference type="Gene3D" id="2.170.120.40">
    <property type="entry name" value="YbbR-like domain"/>
    <property type="match status" value="2"/>
</dbReference>
<dbReference type="PATRIC" id="fig|294699.3.peg.3355"/>
<keyword evidence="2" id="KW-0614">Plasmid</keyword>
<keyword evidence="1" id="KW-1133">Transmembrane helix</keyword>
<proteinExistence type="predicted"/>
<dbReference type="InterPro" id="IPR053154">
    <property type="entry name" value="c-di-AMP_regulator"/>
</dbReference>
<dbReference type="Proteomes" id="UP000076865">
    <property type="component" value="Plasmid pDSM15939_2"/>
</dbReference>
<accession>A0A160F8G7</accession>
<keyword evidence="3" id="KW-1185">Reference proteome</keyword>
<dbReference type="KEGG" id="aamy:GFC30_3271"/>
<gene>
    <name evidence="2" type="ORF">GFC30_3271</name>
</gene>